<accession>A0AAD4NFC7</accession>
<evidence type="ECO:0000256" key="4">
    <source>
        <dbReference type="ARBA" id="ARBA00022862"/>
    </source>
</evidence>
<dbReference type="EMBL" id="JAKKPZ010000003">
    <property type="protein sequence ID" value="KAI1723467.1"/>
    <property type="molecule type" value="Genomic_DNA"/>
</dbReference>
<dbReference type="GO" id="GO:0005507">
    <property type="term" value="F:copper ion binding"/>
    <property type="evidence" value="ECO:0007669"/>
    <property type="project" value="InterPro"/>
</dbReference>
<keyword evidence="5 7" id="KW-0560">Oxidoreductase</keyword>
<name>A0AAD4NFC7_9BILA</name>
<evidence type="ECO:0000256" key="3">
    <source>
        <dbReference type="ARBA" id="ARBA00022833"/>
    </source>
</evidence>
<reference evidence="9" key="1">
    <citation type="submission" date="2022-01" db="EMBL/GenBank/DDBJ databases">
        <title>Genome Sequence Resource for Two Populations of Ditylenchus destructor, the Migratory Endoparasitic Phytonematode.</title>
        <authorList>
            <person name="Zhang H."/>
            <person name="Lin R."/>
            <person name="Xie B."/>
        </authorList>
    </citation>
    <scope>NUCLEOTIDE SEQUENCE</scope>
    <source>
        <strain evidence="9">BazhouSP</strain>
    </source>
</reference>
<dbReference type="PROSITE" id="PS00087">
    <property type="entry name" value="SOD_CU_ZN_1"/>
    <property type="match status" value="1"/>
</dbReference>
<keyword evidence="2 7" id="KW-0479">Metal-binding</keyword>
<dbReference type="InterPro" id="IPR024134">
    <property type="entry name" value="SOD_Cu/Zn_/chaperone"/>
</dbReference>
<comment type="similarity">
    <text evidence="1 7">Belongs to the Cu-Zn superoxide dismutase family.</text>
</comment>
<dbReference type="EC" id="1.15.1.1" evidence="7"/>
<dbReference type="Proteomes" id="UP001201812">
    <property type="component" value="Unassembled WGS sequence"/>
</dbReference>
<comment type="catalytic activity">
    <reaction evidence="7">
        <text>2 superoxide + 2 H(+) = H2O2 + O2</text>
        <dbReference type="Rhea" id="RHEA:20696"/>
        <dbReference type="ChEBI" id="CHEBI:15378"/>
        <dbReference type="ChEBI" id="CHEBI:15379"/>
        <dbReference type="ChEBI" id="CHEBI:16240"/>
        <dbReference type="ChEBI" id="CHEBI:18421"/>
        <dbReference type="EC" id="1.15.1.1"/>
    </reaction>
</comment>
<evidence type="ECO:0000256" key="2">
    <source>
        <dbReference type="ARBA" id="ARBA00022723"/>
    </source>
</evidence>
<dbReference type="PROSITE" id="PS00332">
    <property type="entry name" value="SOD_CU_ZN_2"/>
    <property type="match status" value="1"/>
</dbReference>
<protein>
    <recommendedName>
        <fullName evidence="7">Superoxide dismutase [Cu-Zn]</fullName>
        <ecNumber evidence="7">1.15.1.1</ecNumber>
    </recommendedName>
</protein>
<dbReference type="Pfam" id="PF00080">
    <property type="entry name" value="Sod_Cu"/>
    <property type="match status" value="1"/>
</dbReference>
<dbReference type="PRINTS" id="PR00068">
    <property type="entry name" value="CUZNDISMTASE"/>
</dbReference>
<evidence type="ECO:0000313" key="9">
    <source>
        <dbReference type="EMBL" id="KAI1723467.1"/>
    </source>
</evidence>
<evidence type="ECO:0000313" key="10">
    <source>
        <dbReference type="Proteomes" id="UP001201812"/>
    </source>
</evidence>
<evidence type="ECO:0000256" key="1">
    <source>
        <dbReference type="ARBA" id="ARBA00010457"/>
    </source>
</evidence>
<proteinExistence type="inferred from homology"/>
<organism evidence="9 10">
    <name type="scientific">Ditylenchus destructor</name>
    <dbReference type="NCBI Taxonomy" id="166010"/>
    <lineage>
        <taxon>Eukaryota</taxon>
        <taxon>Metazoa</taxon>
        <taxon>Ecdysozoa</taxon>
        <taxon>Nematoda</taxon>
        <taxon>Chromadorea</taxon>
        <taxon>Rhabditida</taxon>
        <taxon>Tylenchina</taxon>
        <taxon>Tylenchomorpha</taxon>
        <taxon>Sphaerularioidea</taxon>
        <taxon>Anguinidae</taxon>
        <taxon>Anguininae</taxon>
        <taxon>Ditylenchus</taxon>
    </lineage>
</organism>
<gene>
    <name evidence="9" type="ORF">DdX_03627</name>
</gene>
<evidence type="ECO:0000256" key="6">
    <source>
        <dbReference type="ARBA" id="ARBA00023008"/>
    </source>
</evidence>
<dbReference type="InterPro" id="IPR018152">
    <property type="entry name" value="SOD_Cu/Zn_BS"/>
</dbReference>
<evidence type="ECO:0000256" key="7">
    <source>
        <dbReference type="RuleBase" id="RU000393"/>
    </source>
</evidence>
<dbReference type="InterPro" id="IPR001424">
    <property type="entry name" value="SOD_Cu_Zn_dom"/>
</dbReference>
<sequence>MSQFMDIMQRFKGMVIGQKPSEVTIQRAVAVLRGENGVDGVVWFVQEKEGDPVVIKGEISGLTEGPHGFHVHQYGDSTNGCTSAGPHFNPHNKTHGGPEAEIRHVGDLGNVIAGSDGVAKFEFTDALIQLNGQNSIVGRCLVVHANMDDLGLGEGDNKEESLKTGNAGARVACGIVGIAANSE</sequence>
<dbReference type="InterPro" id="IPR036423">
    <property type="entry name" value="SOD-like_Cu/Zn_dom_sf"/>
</dbReference>
<keyword evidence="6 7" id="KW-0186">Copper</keyword>
<keyword evidence="3 7" id="KW-0862">Zinc</keyword>
<dbReference type="CDD" id="cd00305">
    <property type="entry name" value="Cu-Zn_Superoxide_Dismutase"/>
    <property type="match status" value="1"/>
</dbReference>
<dbReference type="GO" id="GO:0004784">
    <property type="term" value="F:superoxide dismutase activity"/>
    <property type="evidence" value="ECO:0007669"/>
    <property type="project" value="UniProtKB-EC"/>
</dbReference>
<keyword evidence="4" id="KW-0049">Antioxidant</keyword>
<dbReference type="PANTHER" id="PTHR10003">
    <property type="entry name" value="SUPEROXIDE DISMUTASE CU-ZN -RELATED"/>
    <property type="match status" value="1"/>
</dbReference>
<dbReference type="AlphaFoldDB" id="A0AAD4NFC7"/>
<keyword evidence="10" id="KW-1185">Reference proteome</keyword>
<feature type="domain" description="Superoxide dismutase copper/zinc binding" evidence="8">
    <location>
        <begin position="38"/>
        <end position="176"/>
    </location>
</feature>
<dbReference type="FunFam" id="2.60.40.200:FF:000001">
    <property type="entry name" value="Superoxide dismutase [Cu-Zn]"/>
    <property type="match status" value="1"/>
</dbReference>
<evidence type="ECO:0000259" key="8">
    <source>
        <dbReference type="Pfam" id="PF00080"/>
    </source>
</evidence>
<dbReference type="Gene3D" id="2.60.40.200">
    <property type="entry name" value="Superoxide dismutase, copper/zinc binding domain"/>
    <property type="match status" value="1"/>
</dbReference>
<evidence type="ECO:0000256" key="5">
    <source>
        <dbReference type="ARBA" id="ARBA00023002"/>
    </source>
</evidence>
<comment type="cofactor">
    <cofactor evidence="7">
        <name>Zn(2+)</name>
        <dbReference type="ChEBI" id="CHEBI:29105"/>
    </cofactor>
    <text evidence="7">Binds 1 zinc ion per subunit.</text>
</comment>
<dbReference type="SUPFAM" id="SSF49329">
    <property type="entry name" value="Cu,Zn superoxide dismutase-like"/>
    <property type="match status" value="1"/>
</dbReference>
<comment type="caution">
    <text evidence="9">The sequence shown here is derived from an EMBL/GenBank/DDBJ whole genome shotgun (WGS) entry which is preliminary data.</text>
</comment>
<comment type="function">
    <text evidence="7">Destroys radicals which are normally produced within the cells and which are toxic to biological systems.</text>
</comment>
<comment type="cofactor">
    <cofactor evidence="7">
        <name>Cu cation</name>
        <dbReference type="ChEBI" id="CHEBI:23378"/>
    </cofactor>
    <text evidence="7">Binds 1 copper ion per subunit.</text>
</comment>